<dbReference type="Proteomes" id="UP001139035">
    <property type="component" value="Unassembled WGS sequence"/>
</dbReference>
<dbReference type="FunFam" id="1.10.600.10:FF:000020">
    <property type="entry name" value="Phytoene synthase"/>
    <property type="match status" value="1"/>
</dbReference>
<comment type="caution">
    <text evidence="7">The sequence shown here is derived from an EMBL/GenBank/DDBJ whole genome shotgun (WGS) entry which is preliminary data.</text>
</comment>
<reference evidence="7" key="1">
    <citation type="submission" date="2022-01" db="EMBL/GenBank/DDBJ databases">
        <title>Jiella avicenniae sp. nov., a novel endophytic bacterium isolated from bark of Avicennia marina.</title>
        <authorList>
            <person name="Tuo L."/>
        </authorList>
    </citation>
    <scope>NUCLEOTIDE SEQUENCE</scope>
    <source>
        <strain evidence="7">CBK1P-4</strain>
    </source>
</reference>
<proteinExistence type="inferred from homology"/>
<dbReference type="SFLD" id="SFLDG01018">
    <property type="entry name" value="Squalene/Phytoene_Synthase_Lik"/>
    <property type="match status" value="1"/>
</dbReference>
<dbReference type="PROSITE" id="PS01044">
    <property type="entry name" value="SQUALEN_PHYTOEN_SYN_1"/>
    <property type="match status" value="1"/>
</dbReference>
<protein>
    <submittedName>
        <fullName evidence="7">Phytoene/squalene synthase family protein</fullName>
    </submittedName>
</protein>
<dbReference type="GO" id="GO:0051996">
    <property type="term" value="F:squalene synthase [NAD(P)H] activity"/>
    <property type="evidence" value="ECO:0007669"/>
    <property type="project" value="InterPro"/>
</dbReference>
<evidence type="ECO:0000256" key="5">
    <source>
        <dbReference type="ARBA" id="ARBA00053028"/>
    </source>
</evidence>
<evidence type="ECO:0000256" key="3">
    <source>
        <dbReference type="ARBA" id="ARBA00022679"/>
    </source>
</evidence>
<evidence type="ECO:0000313" key="8">
    <source>
        <dbReference type="Proteomes" id="UP001139035"/>
    </source>
</evidence>
<dbReference type="InterPro" id="IPR019845">
    <property type="entry name" value="Squalene/phytoene_synthase_CS"/>
</dbReference>
<gene>
    <name evidence="7" type="ORF">LZD57_08085</name>
</gene>
<dbReference type="SFLD" id="SFLDG01212">
    <property type="entry name" value="Phytoene_synthase_like"/>
    <property type="match status" value="1"/>
</dbReference>
<feature type="region of interest" description="Disordered" evidence="6">
    <location>
        <begin position="316"/>
        <end position="341"/>
    </location>
</feature>
<dbReference type="AlphaFoldDB" id="A0A9X1NYP3"/>
<evidence type="ECO:0000256" key="4">
    <source>
        <dbReference type="ARBA" id="ARBA00022746"/>
    </source>
</evidence>
<dbReference type="InterPro" id="IPR008949">
    <property type="entry name" value="Isoprenoid_synthase_dom_sf"/>
</dbReference>
<dbReference type="PANTHER" id="PTHR31480">
    <property type="entry name" value="BIFUNCTIONAL LYCOPENE CYCLASE/PHYTOENE SYNTHASE"/>
    <property type="match status" value="1"/>
</dbReference>
<dbReference type="InterPro" id="IPR002060">
    <property type="entry name" value="Squ/phyt_synthse"/>
</dbReference>
<keyword evidence="4" id="KW-0125">Carotenoid biosynthesis</keyword>
<dbReference type="GO" id="GO:0016117">
    <property type="term" value="P:carotenoid biosynthetic process"/>
    <property type="evidence" value="ECO:0007669"/>
    <property type="project" value="UniProtKB-KW"/>
</dbReference>
<comment type="cofactor">
    <cofactor evidence="5">
        <name>ATP</name>
        <dbReference type="ChEBI" id="CHEBI:30616"/>
    </cofactor>
</comment>
<evidence type="ECO:0000256" key="2">
    <source>
        <dbReference type="ARBA" id="ARBA00006251"/>
    </source>
</evidence>
<keyword evidence="3" id="KW-0808">Transferase</keyword>
<dbReference type="GO" id="GO:0004311">
    <property type="term" value="F:geranylgeranyl diphosphate synthase activity"/>
    <property type="evidence" value="ECO:0007669"/>
    <property type="project" value="InterPro"/>
</dbReference>
<dbReference type="CDD" id="cd00683">
    <property type="entry name" value="Trans_IPPS_HH"/>
    <property type="match status" value="1"/>
</dbReference>
<keyword evidence="8" id="KW-1185">Reference proteome</keyword>
<comment type="pathway">
    <text evidence="1">Carotenoid biosynthesis; phytoene biosynthesis.</text>
</comment>
<evidence type="ECO:0000256" key="1">
    <source>
        <dbReference type="ARBA" id="ARBA00004684"/>
    </source>
</evidence>
<dbReference type="Pfam" id="PF00494">
    <property type="entry name" value="SQS_PSY"/>
    <property type="match status" value="1"/>
</dbReference>
<organism evidence="7 8">
    <name type="scientific">Jiella avicenniae</name>
    <dbReference type="NCBI Taxonomy" id="2907202"/>
    <lineage>
        <taxon>Bacteria</taxon>
        <taxon>Pseudomonadati</taxon>
        <taxon>Pseudomonadota</taxon>
        <taxon>Alphaproteobacteria</taxon>
        <taxon>Hyphomicrobiales</taxon>
        <taxon>Aurantimonadaceae</taxon>
        <taxon>Jiella</taxon>
    </lineage>
</organism>
<dbReference type="SFLD" id="SFLDS00005">
    <property type="entry name" value="Isoprenoid_Synthase_Type_I"/>
    <property type="match status" value="1"/>
</dbReference>
<comment type="similarity">
    <text evidence="2">Belongs to the phytoene/squalene synthase family.</text>
</comment>
<dbReference type="Gene3D" id="1.10.600.10">
    <property type="entry name" value="Farnesyl Diphosphate Synthase"/>
    <property type="match status" value="1"/>
</dbReference>
<dbReference type="InterPro" id="IPR044843">
    <property type="entry name" value="Trans_IPPS_bact-type"/>
</dbReference>
<evidence type="ECO:0000256" key="6">
    <source>
        <dbReference type="SAM" id="MobiDB-lite"/>
    </source>
</evidence>
<evidence type="ECO:0000313" key="7">
    <source>
        <dbReference type="EMBL" id="MCE7027947.1"/>
    </source>
</evidence>
<dbReference type="InterPro" id="IPR033904">
    <property type="entry name" value="Trans_IPPS_HH"/>
</dbReference>
<accession>A0A9X1NYP3</accession>
<dbReference type="PROSITE" id="PS01045">
    <property type="entry name" value="SQUALEN_PHYTOEN_SYN_2"/>
    <property type="match status" value="1"/>
</dbReference>
<name>A0A9X1NYP3_9HYPH</name>
<dbReference type="EMBL" id="JAJUWU010000007">
    <property type="protein sequence ID" value="MCE7027947.1"/>
    <property type="molecule type" value="Genomic_DNA"/>
</dbReference>
<sequence>MSIASEPMPPPLARTDRAELAALAEDTIARGSKSFAAAAKLFAPEVRESAMMLYAWCRHCDDVIDGQHLGLSRRPAVEEPEPMQRLNHLLVETLRALDGEEAVDPPFLSMAEVARRHRLPTRLFVEHLEGYRMDVGDEHYETIEDTLSYCYRVAGVVGVMMATIMGAKGERTLDRASDLGMAFQLTNIARDIVEDARNGRVYVPAAWLAEARLEAKDLTDPARREEVAALAGRLVDFAEPYYRSAFVGLSALPARSAWAVATAHGVYRQIGLDIRARGAGAYGQRVSTSRAAKLRHVGLGALKVAATRIPWPVGRSPKLWTRPRGGPTGAERSSGDRRTRL</sequence>
<dbReference type="SUPFAM" id="SSF48576">
    <property type="entry name" value="Terpenoid synthases"/>
    <property type="match status" value="1"/>
</dbReference>